<comment type="caution">
    <text evidence="3">The sequence shown here is derived from an EMBL/GenBank/DDBJ whole genome shotgun (WGS) entry which is preliminary data.</text>
</comment>
<dbReference type="InterPro" id="IPR010982">
    <property type="entry name" value="Lambda_DNA-bd_dom_sf"/>
</dbReference>
<dbReference type="CDD" id="cd00093">
    <property type="entry name" value="HTH_XRE"/>
    <property type="match status" value="1"/>
</dbReference>
<evidence type="ECO:0000256" key="1">
    <source>
        <dbReference type="ARBA" id="ARBA00023125"/>
    </source>
</evidence>
<dbReference type="SMART" id="SM00530">
    <property type="entry name" value="HTH_XRE"/>
    <property type="match status" value="1"/>
</dbReference>
<feature type="domain" description="HTH cro/C1-type" evidence="2">
    <location>
        <begin position="31"/>
        <end position="85"/>
    </location>
</feature>
<dbReference type="Pfam" id="PF01381">
    <property type="entry name" value="HTH_3"/>
    <property type="match status" value="1"/>
</dbReference>
<name>A0A7W9SGK8_9FIRM</name>
<dbReference type="InterPro" id="IPR001387">
    <property type="entry name" value="Cro/C1-type_HTH"/>
</dbReference>
<protein>
    <submittedName>
        <fullName evidence="3">Addiction module HigA family antidote</fullName>
    </submittedName>
</protein>
<evidence type="ECO:0000313" key="4">
    <source>
        <dbReference type="Proteomes" id="UP000522163"/>
    </source>
</evidence>
<gene>
    <name evidence="3" type="ORF">HNQ46_001612</name>
</gene>
<keyword evidence="1" id="KW-0238">DNA-binding</keyword>
<dbReference type="EMBL" id="JACHHH010000008">
    <property type="protein sequence ID" value="MBB6041622.1"/>
    <property type="molecule type" value="Genomic_DNA"/>
</dbReference>
<evidence type="ECO:0000259" key="2">
    <source>
        <dbReference type="PROSITE" id="PS50943"/>
    </source>
</evidence>
<dbReference type="NCBIfam" id="TIGR02607">
    <property type="entry name" value="antidote_HigA"/>
    <property type="match status" value="1"/>
</dbReference>
<dbReference type="GO" id="GO:0003677">
    <property type="term" value="F:DNA binding"/>
    <property type="evidence" value="ECO:0007669"/>
    <property type="project" value="UniProtKB-KW"/>
</dbReference>
<dbReference type="PANTHER" id="PTHR36924:SF1">
    <property type="entry name" value="ANTITOXIN HIGA-1"/>
    <property type="match status" value="1"/>
</dbReference>
<dbReference type="InterPro" id="IPR013430">
    <property type="entry name" value="Toxin_antidote_HigA"/>
</dbReference>
<dbReference type="Proteomes" id="UP000522163">
    <property type="component" value="Unassembled WGS sequence"/>
</dbReference>
<organism evidence="3 4">
    <name type="scientific">Oribacterium sinus</name>
    <dbReference type="NCBI Taxonomy" id="237576"/>
    <lineage>
        <taxon>Bacteria</taxon>
        <taxon>Bacillati</taxon>
        <taxon>Bacillota</taxon>
        <taxon>Clostridia</taxon>
        <taxon>Lachnospirales</taxon>
        <taxon>Lachnospiraceae</taxon>
        <taxon>Oribacterium</taxon>
    </lineage>
</organism>
<evidence type="ECO:0000313" key="3">
    <source>
        <dbReference type="EMBL" id="MBB6041622.1"/>
    </source>
</evidence>
<dbReference type="PANTHER" id="PTHR36924">
    <property type="entry name" value="ANTITOXIN HIGA-1"/>
    <property type="match status" value="1"/>
</dbReference>
<dbReference type="SUPFAM" id="SSF47413">
    <property type="entry name" value="lambda repressor-like DNA-binding domains"/>
    <property type="match status" value="1"/>
</dbReference>
<sequence>MLFWWIIKTTIRRKKEKTMKRKPTHPGNVFLEDVLKPLNLSITEAARMLGISRKALSEFVHEKVSMSPEMAIRISRATGTSVESWMNMQQKLTIWEAEQNIVNNVIMFPSLSMDNTVAL</sequence>
<reference evidence="3 4" key="1">
    <citation type="submission" date="2020-08" db="EMBL/GenBank/DDBJ databases">
        <title>Genomic Encyclopedia of Type Strains, Phase IV (KMG-IV): sequencing the most valuable type-strain genomes for metagenomic binning, comparative biology and taxonomic classification.</title>
        <authorList>
            <person name="Goeker M."/>
        </authorList>
    </citation>
    <scope>NUCLEOTIDE SEQUENCE [LARGE SCALE GENOMIC DNA]</scope>
    <source>
        <strain evidence="3 4">DSM 17245</strain>
    </source>
</reference>
<proteinExistence type="predicted"/>
<accession>A0A7W9SGK8</accession>
<dbReference type="GeneID" id="85015149"/>
<dbReference type="RefSeq" id="WP_243155885.1">
    <property type="nucleotide sequence ID" value="NZ_JACHHH010000008.1"/>
</dbReference>
<dbReference type="Gene3D" id="1.10.260.40">
    <property type="entry name" value="lambda repressor-like DNA-binding domains"/>
    <property type="match status" value="1"/>
</dbReference>
<dbReference type="PROSITE" id="PS50943">
    <property type="entry name" value="HTH_CROC1"/>
    <property type="match status" value="1"/>
</dbReference>
<dbReference type="AlphaFoldDB" id="A0A7W9SGK8"/>